<dbReference type="RefSeq" id="WP_148305888.1">
    <property type="nucleotide sequence ID" value="NZ_CP009552.1"/>
</dbReference>
<dbReference type="KEGG" id="gac:GACE_0203"/>
<dbReference type="GeneID" id="24796804"/>
<gene>
    <name evidence="1" type="ORF">GACE_0203</name>
</gene>
<dbReference type="InterPro" id="IPR036196">
    <property type="entry name" value="Ptyr_pPase_sf"/>
</dbReference>
<dbReference type="STRING" id="565033.GACE_0203"/>
<protein>
    <submittedName>
        <fullName evidence="1">Uncharacterized protein</fullName>
    </submittedName>
</protein>
<dbReference type="Proteomes" id="UP000030624">
    <property type="component" value="Chromosome"/>
</dbReference>
<dbReference type="HOGENOM" id="CLU_817853_0_0_2"/>
<evidence type="ECO:0000313" key="1">
    <source>
        <dbReference type="EMBL" id="AIY89260.1"/>
    </source>
</evidence>
<reference evidence="1 2" key="1">
    <citation type="journal article" date="2015" name="Appl. Environ. Microbiol.">
        <title>The Geoglobus acetivorans genome: Fe(III) reduction, acetate utilization, autotrophic growth, and degradation of aromatic compounds in a hyperthermophilic archaeon.</title>
        <authorList>
            <person name="Mardanov A.V."/>
            <person name="Slododkina G.B."/>
            <person name="Slobodkin A.I."/>
            <person name="Beletsky A.V."/>
            <person name="Gavrilov S.N."/>
            <person name="Kublanov I.V."/>
            <person name="Bonch-Osmolovskaya E.A."/>
            <person name="Skryabin K.G."/>
            <person name="Ravin N.V."/>
        </authorList>
    </citation>
    <scope>NUCLEOTIDE SEQUENCE [LARGE SCALE GENOMIC DNA]</scope>
    <source>
        <strain evidence="1 2">SBH6</strain>
    </source>
</reference>
<evidence type="ECO:0000313" key="2">
    <source>
        <dbReference type="Proteomes" id="UP000030624"/>
    </source>
</evidence>
<dbReference type="AlphaFoldDB" id="A0A0A7GB52"/>
<dbReference type="SUPFAM" id="SSF52788">
    <property type="entry name" value="Phosphotyrosine protein phosphatases I"/>
    <property type="match status" value="1"/>
</dbReference>
<name>A0A0A7GB52_GEOAI</name>
<accession>A0A0A7GB52</accession>
<sequence length="339" mass="38887">MLRVEDERLKLRECRTFGYSCPVGDRCTIAELKEEACVSCVGEIRRILSEEGFFVIPAGRTTVVVEPGVEGARTGEVFEGAKIYVLSDPSSGISRIDRLFITGLRFGLTDVVLNDLPVYSVYGHFGSDARYALARLMAIVNGKFLDVNGRVRDEENLKKMQKMLIDIGRELNCRIDERYAFYSTYFDIFDPMVPKRILIVSEDDSLIGPIARFALQRAVDDRELGIFVDSAAYLEPEELHEFAREVIDKLYGNSDDFKPKSVECLEFEVFRQPVLDYDLIIVLEERFRDGLPEDRTFSLEELTGLRVSIPEDIFEAFEIAEKLEREFEKKLFHILEHVC</sequence>
<proteinExistence type="predicted"/>
<organism evidence="1 2">
    <name type="scientific">Geoglobus acetivorans</name>
    <dbReference type="NCBI Taxonomy" id="565033"/>
    <lineage>
        <taxon>Archaea</taxon>
        <taxon>Methanobacteriati</taxon>
        <taxon>Methanobacteriota</taxon>
        <taxon>Archaeoglobi</taxon>
        <taxon>Archaeoglobales</taxon>
        <taxon>Archaeoglobaceae</taxon>
        <taxon>Geoglobus</taxon>
    </lineage>
</organism>
<dbReference type="EMBL" id="CP009552">
    <property type="protein sequence ID" value="AIY89260.1"/>
    <property type="molecule type" value="Genomic_DNA"/>
</dbReference>